<dbReference type="KEGG" id="yrh:AABB31_05560"/>
<dbReference type="PANTHER" id="PTHR33608">
    <property type="entry name" value="BLL2464 PROTEIN"/>
    <property type="match status" value="1"/>
</dbReference>
<accession>A0AAN0NL51</accession>
<dbReference type="EMBL" id="CP151767">
    <property type="protein sequence ID" value="WZU68382.2"/>
    <property type="molecule type" value="Genomic_DNA"/>
</dbReference>
<keyword evidence="3" id="KW-1185">Reference proteome</keyword>
<dbReference type="AlphaFoldDB" id="A0AAN0NL51"/>
<protein>
    <submittedName>
        <fullName evidence="2">DUF58 domain-containing protein</fullName>
    </submittedName>
</protein>
<evidence type="ECO:0000259" key="1">
    <source>
        <dbReference type="Pfam" id="PF01882"/>
    </source>
</evidence>
<sequence length="412" mass="45377">MTQADGEFVLQVIWAGLALICLADLMLTRSRRSVQAQADLPKQIFVGTTAKAQITLSSTKGALPAGLGLRFQTSPELQVGAFQWDNTQPTATIDAPITCNARGKFTFDRVWFFWPSRFGLFDIISTTKVDHPIDGVPNIQPVLSGQITTLVQAQLFGVKDTSFRGEGSEFHQLRDFTTGMDPRLIDWKRSARHGSLVARETHVEQNHQIIMCVDNGYLMREQIGGLPKIDRAINAALTTTWAAGIGGDLVGFYSFDSRPRVFLPPSPGRKAFNRIRAEAAALSYSSVESNHTLALAHLNGLLNRRSLIIVFSDFVDSITAELMVENMAVLNRHHLLIFVALKDPALHSITNPATPNLNNVAMAVAGGQIEKERQIVLDRLRRLGVVCLDVAPDQLSPELVSAYLDIKARELI</sequence>
<evidence type="ECO:0000313" key="2">
    <source>
        <dbReference type="EMBL" id="WZU68382.2"/>
    </source>
</evidence>
<name>A0AAN0NL51_9RHOB</name>
<dbReference type="CDD" id="cd00198">
    <property type="entry name" value="vWFA"/>
    <property type="match status" value="1"/>
</dbReference>
<dbReference type="SUPFAM" id="SSF53300">
    <property type="entry name" value="vWA-like"/>
    <property type="match status" value="1"/>
</dbReference>
<organism evidence="2 3">
    <name type="scientific">Yoonia rhodophyticola</name>
    <dbReference type="NCBI Taxonomy" id="3137370"/>
    <lineage>
        <taxon>Bacteria</taxon>
        <taxon>Pseudomonadati</taxon>
        <taxon>Pseudomonadota</taxon>
        <taxon>Alphaproteobacteria</taxon>
        <taxon>Rhodobacterales</taxon>
        <taxon>Paracoccaceae</taxon>
        <taxon>Yoonia</taxon>
    </lineage>
</organism>
<proteinExistence type="predicted"/>
<dbReference type="Gene3D" id="3.40.50.410">
    <property type="entry name" value="von Willebrand factor, type A domain"/>
    <property type="match status" value="1"/>
</dbReference>
<dbReference type="Proteomes" id="UP001470809">
    <property type="component" value="Chromosome"/>
</dbReference>
<evidence type="ECO:0000313" key="3">
    <source>
        <dbReference type="Proteomes" id="UP001470809"/>
    </source>
</evidence>
<dbReference type="InterPro" id="IPR002881">
    <property type="entry name" value="DUF58"/>
</dbReference>
<reference evidence="3" key="1">
    <citation type="submission" date="2024-04" db="EMBL/GenBank/DDBJ databases">
        <title>Phylogenomic analyses of a clade within the roseobacter group suggest taxonomic reassignments of species of the genera Aestuariivita, Citreicella, Loktanella, Nautella, Pelagibaca, Ruegeria, Thalassobius, Thiobacimonas and Tropicibacter, and the proposal o.</title>
        <authorList>
            <person name="Jeon C.O."/>
        </authorList>
    </citation>
    <scope>NUCLEOTIDE SEQUENCE [LARGE SCALE GENOMIC DNA]</scope>
    <source>
        <strain evidence="3">SS1-5</strain>
    </source>
</reference>
<reference evidence="2 3" key="2">
    <citation type="submission" date="2024-08" db="EMBL/GenBank/DDBJ databases">
        <title>Phylogenomic analyses of a clade within the roseobacter group suggest taxonomic reassignments of species of the genera Aestuariivita, Citreicella, Loktanella, Nautella, Pelagibaca, Ruegeria, Thalassobius, Thiobacimonas and Tropicibacter, and the proposal o.</title>
        <authorList>
            <person name="Jeon C.O."/>
        </authorList>
    </citation>
    <scope>NUCLEOTIDE SEQUENCE [LARGE SCALE GENOMIC DNA]</scope>
    <source>
        <strain evidence="2 3">SS1-5</strain>
    </source>
</reference>
<dbReference type="RefSeq" id="WP_373634856.1">
    <property type="nucleotide sequence ID" value="NZ_CP151767.2"/>
</dbReference>
<feature type="domain" description="DUF58" evidence="1">
    <location>
        <begin position="173"/>
        <end position="348"/>
    </location>
</feature>
<gene>
    <name evidence="2" type="ORF">AABB31_05560</name>
</gene>
<dbReference type="PANTHER" id="PTHR33608:SF3">
    <property type="entry name" value="SLR2013 PROTEIN"/>
    <property type="match status" value="1"/>
</dbReference>
<dbReference type="InterPro" id="IPR036465">
    <property type="entry name" value="vWFA_dom_sf"/>
</dbReference>
<dbReference type="Pfam" id="PF01882">
    <property type="entry name" value="DUF58"/>
    <property type="match status" value="1"/>
</dbReference>